<dbReference type="OrthoDB" id="9768183at2"/>
<dbReference type="AlphaFoldDB" id="A0A964WRS3"/>
<dbReference type="InterPro" id="IPR001638">
    <property type="entry name" value="Solute-binding_3/MltF_N"/>
</dbReference>
<dbReference type="Gene3D" id="3.40.190.10">
    <property type="entry name" value="Periplasmic binding protein-like II"/>
    <property type="match status" value="2"/>
</dbReference>
<dbReference type="PROSITE" id="PS51318">
    <property type="entry name" value="TAT"/>
    <property type="match status" value="1"/>
</dbReference>
<dbReference type="SUPFAM" id="SSF53850">
    <property type="entry name" value="Periplasmic binding protein-like II"/>
    <property type="match status" value="1"/>
</dbReference>
<dbReference type="PANTHER" id="PTHR35936">
    <property type="entry name" value="MEMBRANE-BOUND LYTIC MUREIN TRANSGLYCOSYLASE F"/>
    <property type="match status" value="1"/>
</dbReference>
<dbReference type="CDD" id="cd13530">
    <property type="entry name" value="PBP2_peptides_like"/>
    <property type="match status" value="1"/>
</dbReference>
<comment type="caution">
    <text evidence="3">The sequence shown here is derived from an EMBL/GenBank/DDBJ whole genome shotgun (WGS) entry which is preliminary data.</text>
</comment>
<evidence type="ECO:0000313" key="3">
    <source>
        <dbReference type="EMBL" id="MYZ46218.1"/>
    </source>
</evidence>
<sequence>METGMTASHDTPSARPTFGRRDFMRAGLASAAGAAVLANAPAARAAAPAIDTSFEGFSIPDIGGSDSSLADVQAKGKLVVATANSWPFSFFDAGSNEWQGIDADIIRLAAKMLKIKEIDPQTVTFDGLVPGVEAGRFDMVGDSIMSTTERAKVVSFSFPTYYYAEALVVKKGNPLKLHQLADLKGHRVGTLIGSNYAEWLDAEKGLDAQLYQDWVQMLPELAMGRLDAVLYDQPVMAASLKDHPEWQVEMVEDYAPRSVKNPSAYSRYAFRQKDVQLMSAISAAVEWMQYNGEMPKILAKWGLTAVNN</sequence>
<proteinExistence type="predicted"/>
<evidence type="ECO:0000259" key="2">
    <source>
        <dbReference type="SMART" id="SM00062"/>
    </source>
</evidence>
<name>A0A964WRS3_9HYPH</name>
<protein>
    <submittedName>
        <fullName evidence="3">Amino acid ABC transporter substrate-binding protein</fullName>
    </submittedName>
</protein>
<gene>
    <name evidence="3" type="ORF">E4O86_00565</name>
</gene>
<feature type="domain" description="Solute-binding protein family 3/N-terminal" evidence="2">
    <location>
        <begin position="77"/>
        <end position="305"/>
    </location>
</feature>
<evidence type="ECO:0000256" key="1">
    <source>
        <dbReference type="ARBA" id="ARBA00022729"/>
    </source>
</evidence>
<evidence type="ECO:0000313" key="4">
    <source>
        <dbReference type="Proteomes" id="UP000773614"/>
    </source>
</evidence>
<dbReference type="Pfam" id="PF00497">
    <property type="entry name" value="SBP_bac_3"/>
    <property type="match status" value="1"/>
</dbReference>
<dbReference type="SMART" id="SM00062">
    <property type="entry name" value="PBPb"/>
    <property type="match status" value="1"/>
</dbReference>
<reference evidence="3" key="1">
    <citation type="submission" date="2019-03" db="EMBL/GenBank/DDBJ databases">
        <title>Afifella sp. nov., isolated from activated sludge.</title>
        <authorList>
            <person name="Li Q."/>
            <person name="Liu Y."/>
        </authorList>
    </citation>
    <scope>NUCLEOTIDE SEQUENCE</scope>
    <source>
        <strain evidence="3">L72</strain>
    </source>
</reference>
<dbReference type="PANTHER" id="PTHR35936:SF17">
    <property type="entry name" value="ARGININE-BINDING EXTRACELLULAR PROTEIN ARTP"/>
    <property type="match status" value="1"/>
</dbReference>
<organism evidence="3 4">
    <name type="scientific">Propylenella binzhouense</name>
    <dbReference type="NCBI Taxonomy" id="2555902"/>
    <lineage>
        <taxon>Bacteria</taxon>
        <taxon>Pseudomonadati</taxon>
        <taxon>Pseudomonadota</taxon>
        <taxon>Alphaproteobacteria</taxon>
        <taxon>Hyphomicrobiales</taxon>
        <taxon>Propylenellaceae</taxon>
        <taxon>Propylenella</taxon>
    </lineage>
</organism>
<dbReference type="RefSeq" id="WP_161138563.1">
    <property type="nucleotide sequence ID" value="NZ_SPKJ01000001.1"/>
</dbReference>
<keyword evidence="4" id="KW-1185">Reference proteome</keyword>
<keyword evidence="1" id="KW-0732">Signal</keyword>
<accession>A0A964WRS3</accession>
<dbReference type="InterPro" id="IPR006311">
    <property type="entry name" value="TAT_signal"/>
</dbReference>
<dbReference type="EMBL" id="SPKJ01000001">
    <property type="protein sequence ID" value="MYZ46218.1"/>
    <property type="molecule type" value="Genomic_DNA"/>
</dbReference>
<dbReference type="Proteomes" id="UP000773614">
    <property type="component" value="Unassembled WGS sequence"/>
</dbReference>